<gene>
    <name evidence="1" type="ORF">B7C42_04712</name>
</gene>
<accession>A0A231H347</accession>
<keyword evidence="2" id="KW-1185">Reference proteome</keyword>
<comment type="caution">
    <text evidence="1">The sequence shown here is derived from an EMBL/GenBank/DDBJ whole genome shotgun (WGS) entry which is preliminary data.</text>
</comment>
<sequence length="102" mass="10106">MILKVGQSLASTTDSTALIVVRAPAGDVALTCGGADMVVGKAGLGDGSGIDDAHRGGTLLGKRYVDDEAGLEVLCTKAGDGSLAVAGRPLEVKQAKPLPSSD</sequence>
<reference evidence="1 2" key="1">
    <citation type="submission" date="2017-07" db="EMBL/GenBank/DDBJ databases">
        <title>First draft Genome Sequence of Nocardia cerradoensis isolated from human infection.</title>
        <authorList>
            <person name="Carrasco G."/>
        </authorList>
    </citation>
    <scope>NUCLEOTIDE SEQUENCE [LARGE SCALE GENOMIC DNA]</scope>
    <source>
        <strain evidence="1 2">CNM20130759</strain>
    </source>
</reference>
<dbReference type="Proteomes" id="UP000215506">
    <property type="component" value="Unassembled WGS sequence"/>
</dbReference>
<evidence type="ECO:0000313" key="2">
    <source>
        <dbReference type="Proteomes" id="UP000215506"/>
    </source>
</evidence>
<organism evidence="1 2">
    <name type="scientific">Nocardia cerradoensis</name>
    <dbReference type="NCBI Taxonomy" id="85688"/>
    <lineage>
        <taxon>Bacteria</taxon>
        <taxon>Bacillati</taxon>
        <taxon>Actinomycetota</taxon>
        <taxon>Actinomycetes</taxon>
        <taxon>Mycobacteriales</taxon>
        <taxon>Nocardiaceae</taxon>
        <taxon>Nocardia</taxon>
    </lineage>
</organism>
<dbReference type="RefSeq" id="WP_063009577.1">
    <property type="nucleotide sequence ID" value="NZ_NGAF01000010.1"/>
</dbReference>
<dbReference type="EMBL" id="NGAF01000010">
    <property type="protein sequence ID" value="OXR43290.1"/>
    <property type="molecule type" value="Genomic_DNA"/>
</dbReference>
<dbReference type="AlphaFoldDB" id="A0A231H347"/>
<evidence type="ECO:0000313" key="1">
    <source>
        <dbReference type="EMBL" id="OXR43290.1"/>
    </source>
</evidence>
<name>A0A231H347_9NOCA</name>
<proteinExistence type="predicted"/>
<protein>
    <submittedName>
        <fullName evidence="1">Uncharacterized protein</fullName>
    </submittedName>
</protein>